<sequence>MQDYEKGFIALVVMGALIALGKMLNSDEPITVRLVLGRVIVGGGLSLVAGVALYFVPDIHPLALLGFGSGLGILGQNVVEAWLRKRGFAGIFGKGATK</sequence>
<comment type="caution">
    <text evidence="2">The sequence shown here is derived from an EMBL/GenBank/DDBJ whole genome shotgun (WGS) entry which is preliminary data.</text>
</comment>
<dbReference type="InterPro" id="IPR007633">
    <property type="entry name" value="Phage_P2_Holin"/>
</dbReference>
<dbReference type="GO" id="GO:0044660">
    <property type="term" value="P:viral release via pore formation in host cell membrane"/>
    <property type="evidence" value="ECO:0007669"/>
    <property type="project" value="InterPro"/>
</dbReference>
<accession>A0AAW8HDK7</accession>
<name>A0AAW8HDK7_9ENTR</name>
<keyword evidence="1" id="KW-0812">Transmembrane</keyword>
<dbReference type="AlphaFoldDB" id="A0AAW8HDK7"/>
<evidence type="ECO:0000313" key="3">
    <source>
        <dbReference type="Proteomes" id="UP001225042"/>
    </source>
</evidence>
<gene>
    <name evidence="2" type="ORF">RBJ67_23360</name>
</gene>
<evidence type="ECO:0000313" key="2">
    <source>
        <dbReference type="EMBL" id="MDQ2259071.1"/>
    </source>
</evidence>
<dbReference type="Pfam" id="PF04550">
    <property type="entry name" value="Phage_holin_3_2"/>
    <property type="match status" value="1"/>
</dbReference>
<feature type="transmembrane region" description="Helical" evidence="1">
    <location>
        <begin position="62"/>
        <end position="83"/>
    </location>
</feature>
<feature type="transmembrane region" description="Helical" evidence="1">
    <location>
        <begin position="36"/>
        <end position="56"/>
    </location>
</feature>
<feature type="transmembrane region" description="Helical" evidence="1">
    <location>
        <begin position="6"/>
        <end position="24"/>
    </location>
</feature>
<keyword evidence="1" id="KW-1133">Transmembrane helix</keyword>
<dbReference type="Proteomes" id="UP001225042">
    <property type="component" value="Unassembled WGS sequence"/>
</dbReference>
<evidence type="ECO:0000256" key="1">
    <source>
        <dbReference type="SAM" id="Phobius"/>
    </source>
</evidence>
<keyword evidence="3" id="KW-1185">Reference proteome</keyword>
<proteinExistence type="predicted"/>
<dbReference type="EMBL" id="JAVDKS010000014">
    <property type="protein sequence ID" value="MDQ2259071.1"/>
    <property type="molecule type" value="Genomic_DNA"/>
</dbReference>
<dbReference type="RefSeq" id="WP_107703030.1">
    <property type="nucleotide sequence ID" value="NZ_JAVDKR010000017.1"/>
</dbReference>
<keyword evidence="1" id="KW-0472">Membrane</keyword>
<protein>
    <submittedName>
        <fullName evidence="2">Phage holin family protein</fullName>
    </submittedName>
</protein>
<reference evidence="2 3" key="1">
    <citation type="submission" date="2023-08" db="EMBL/GenBank/DDBJ databases">
        <authorList>
            <person name="Dale J."/>
        </authorList>
    </citation>
    <scope>NUCLEOTIDE SEQUENCE [LARGE SCALE GENOMIC DNA]</scope>
    <source>
        <strain evidence="2 3">2023EL-00788</strain>
    </source>
</reference>
<organism evidence="2 3">
    <name type="scientific">Enterobacter soli</name>
    <dbReference type="NCBI Taxonomy" id="885040"/>
    <lineage>
        <taxon>Bacteria</taxon>
        <taxon>Pseudomonadati</taxon>
        <taxon>Pseudomonadota</taxon>
        <taxon>Gammaproteobacteria</taxon>
        <taxon>Enterobacterales</taxon>
        <taxon>Enterobacteriaceae</taxon>
        <taxon>Enterobacter</taxon>
    </lineage>
</organism>